<evidence type="ECO:0000256" key="5">
    <source>
        <dbReference type="ARBA" id="ARBA00023128"/>
    </source>
</evidence>
<feature type="repeat" description="PPR" evidence="6">
    <location>
        <begin position="181"/>
        <end position="215"/>
    </location>
</feature>
<dbReference type="FunFam" id="1.25.40.10:FF:000385">
    <property type="entry name" value="Pentatricopeptide repeat-containing protein mitochondrial"/>
    <property type="match status" value="1"/>
</dbReference>
<dbReference type="GO" id="GO:0003729">
    <property type="term" value="F:mRNA binding"/>
    <property type="evidence" value="ECO:0007669"/>
    <property type="project" value="UniProtKB-ARBA"/>
</dbReference>
<keyword evidence="9" id="KW-1185">Reference proteome</keyword>
<evidence type="ECO:0000313" key="8">
    <source>
        <dbReference type="EMBL" id="KAK9193968.1"/>
    </source>
</evidence>
<sequence length="518" mass="58938">MKLPRYYTVLYNIKAQLGLGNGLGLSSYATATSTATRESKWKGSMHTLFRRISPMGNPNVSIVPLLNQWVEEGHPVDKQQLQRFIKELRFFSRFTHALEISMWMTDKRYLNITAADAAVQLDLIAKVKGIEEAENYFSYIPEKIKGLEVYSALLNCYSNVKSTDKAEATMQKMRDLGLARTTLVYNSMLKLYYKTGNFEKLDSLMHEMEENGITYDRYTYCTRLSAYADASDHEGIDKILTMMEADPNVALDWVIYATVGNGYGKVGLLDKALAMLKKSEEQIKGAKVNSAYNVILTLYGKYGKKDDVLRIWELYKKAVKVLNNGYRNVISSLLKLDDLESAEKIFEEWESQALCYDTRIPNFLIDAYCRNGLLEKAENLINHEKLKGREIHVKSWYYLATGYRQNNQIHKAVEAMKKVLAAYQTLVKWKPSVESLAACLDYFKDEGDIGGAENFIELLNDKGFIPTDLQDKLLDNVRNGKSNLETLRELYGNSLAGNEEILSGPEGDTSDLIEEKVH</sequence>
<dbReference type="Gene3D" id="1.25.40.10">
    <property type="entry name" value="Tetratricopeptide repeat domain"/>
    <property type="match status" value="2"/>
</dbReference>
<dbReference type="PANTHER" id="PTHR45717:SF28">
    <property type="entry name" value="PENTACOTRIPEPTIDE-REPEAT REGION OF PRORP DOMAIN-CONTAINING PROTEIN"/>
    <property type="match status" value="1"/>
</dbReference>
<dbReference type="InterPro" id="IPR011990">
    <property type="entry name" value="TPR-like_helical_dom_sf"/>
</dbReference>
<dbReference type="EMBL" id="JBCGBO010000006">
    <property type="protein sequence ID" value="KAK9193968.1"/>
    <property type="molecule type" value="Genomic_DNA"/>
</dbReference>
<comment type="similarity">
    <text evidence="2">Belongs to the PPR family. P subfamily.</text>
</comment>
<dbReference type="Proteomes" id="UP001428341">
    <property type="component" value="Unassembled WGS sequence"/>
</dbReference>
<dbReference type="AlphaFoldDB" id="A0AAP0M0X8"/>
<evidence type="ECO:0000256" key="3">
    <source>
        <dbReference type="ARBA" id="ARBA00022737"/>
    </source>
</evidence>
<dbReference type="PANTHER" id="PTHR45717">
    <property type="entry name" value="OS12G0527900 PROTEIN"/>
    <property type="match status" value="1"/>
</dbReference>
<evidence type="ECO:0000256" key="2">
    <source>
        <dbReference type="ARBA" id="ARBA00007626"/>
    </source>
</evidence>
<dbReference type="PROSITE" id="PS51375">
    <property type="entry name" value="PPR"/>
    <property type="match status" value="1"/>
</dbReference>
<evidence type="ECO:0000256" key="4">
    <source>
        <dbReference type="ARBA" id="ARBA00022946"/>
    </source>
</evidence>
<proteinExistence type="inferred from homology"/>
<dbReference type="Pfam" id="PF13041">
    <property type="entry name" value="PPR_2"/>
    <property type="match status" value="1"/>
</dbReference>
<comment type="caution">
    <text evidence="8">The sequence shown here is derived from an EMBL/GenBank/DDBJ whole genome shotgun (WGS) entry which is preliminary data.</text>
</comment>
<comment type="subcellular location">
    <subcellularLocation>
        <location evidence="1">Mitochondrion</location>
    </subcellularLocation>
</comment>
<evidence type="ECO:0008006" key="10">
    <source>
        <dbReference type="Google" id="ProtNLM"/>
    </source>
</evidence>
<dbReference type="InterPro" id="IPR002885">
    <property type="entry name" value="PPR_rpt"/>
</dbReference>
<reference evidence="8 9" key="1">
    <citation type="submission" date="2024-05" db="EMBL/GenBank/DDBJ databases">
        <title>Haplotype-resolved chromosome-level genome assembly of Huyou (Citrus changshanensis).</title>
        <authorList>
            <person name="Miao C."/>
            <person name="Chen W."/>
            <person name="Wu Y."/>
            <person name="Wang L."/>
            <person name="Zhao S."/>
            <person name="Grierson D."/>
            <person name="Xu C."/>
            <person name="Chen K."/>
        </authorList>
    </citation>
    <scope>NUCLEOTIDE SEQUENCE [LARGE SCALE GENOMIC DNA]</scope>
    <source>
        <strain evidence="8">01-14</strain>
        <tissue evidence="8">Leaf</tissue>
    </source>
</reference>
<dbReference type="SUPFAM" id="SSF48452">
    <property type="entry name" value="TPR-like"/>
    <property type="match status" value="1"/>
</dbReference>
<name>A0AAP0M0X8_9ROSI</name>
<feature type="region of interest" description="Disordered" evidence="7">
    <location>
        <begin position="498"/>
        <end position="518"/>
    </location>
</feature>
<dbReference type="Pfam" id="PF01535">
    <property type="entry name" value="PPR"/>
    <property type="match status" value="4"/>
</dbReference>
<keyword evidence="4" id="KW-0809">Transit peptide</keyword>
<evidence type="ECO:0000256" key="7">
    <source>
        <dbReference type="SAM" id="MobiDB-lite"/>
    </source>
</evidence>
<keyword evidence="5" id="KW-0496">Mitochondrion</keyword>
<evidence type="ECO:0000256" key="6">
    <source>
        <dbReference type="PROSITE-ProRule" id="PRU00708"/>
    </source>
</evidence>
<accession>A0AAP0M0X8</accession>
<dbReference type="GO" id="GO:0005739">
    <property type="term" value="C:mitochondrion"/>
    <property type="evidence" value="ECO:0007669"/>
    <property type="project" value="UniProtKB-SubCell"/>
</dbReference>
<gene>
    <name evidence="8" type="ORF">WN944_004670</name>
</gene>
<protein>
    <recommendedName>
        <fullName evidence="10">Pentatricopeptide repeat-containing protein</fullName>
    </recommendedName>
</protein>
<organism evidence="8 9">
    <name type="scientific">Citrus x changshan-huyou</name>
    <dbReference type="NCBI Taxonomy" id="2935761"/>
    <lineage>
        <taxon>Eukaryota</taxon>
        <taxon>Viridiplantae</taxon>
        <taxon>Streptophyta</taxon>
        <taxon>Embryophyta</taxon>
        <taxon>Tracheophyta</taxon>
        <taxon>Spermatophyta</taxon>
        <taxon>Magnoliopsida</taxon>
        <taxon>eudicotyledons</taxon>
        <taxon>Gunneridae</taxon>
        <taxon>Pentapetalae</taxon>
        <taxon>rosids</taxon>
        <taxon>malvids</taxon>
        <taxon>Sapindales</taxon>
        <taxon>Rutaceae</taxon>
        <taxon>Aurantioideae</taxon>
        <taxon>Citrus</taxon>
    </lineage>
</organism>
<evidence type="ECO:0000313" key="9">
    <source>
        <dbReference type="Proteomes" id="UP001428341"/>
    </source>
</evidence>
<dbReference type="NCBIfam" id="TIGR00756">
    <property type="entry name" value="PPR"/>
    <property type="match status" value="2"/>
</dbReference>
<keyword evidence="3" id="KW-0677">Repeat</keyword>
<evidence type="ECO:0000256" key="1">
    <source>
        <dbReference type="ARBA" id="ARBA00004173"/>
    </source>
</evidence>